<feature type="region of interest" description="Disordered" evidence="1">
    <location>
        <begin position="1"/>
        <end position="26"/>
    </location>
</feature>
<name>A0ABN2NE50_9PSEU</name>
<keyword evidence="3" id="KW-1185">Reference proteome</keyword>
<evidence type="ECO:0000313" key="3">
    <source>
        <dbReference type="Proteomes" id="UP001500449"/>
    </source>
</evidence>
<dbReference type="EMBL" id="BAAAQK010000019">
    <property type="protein sequence ID" value="GAA1864784.1"/>
    <property type="molecule type" value="Genomic_DNA"/>
</dbReference>
<feature type="compositionally biased region" description="Basic and acidic residues" evidence="1">
    <location>
        <begin position="9"/>
        <end position="24"/>
    </location>
</feature>
<comment type="caution">
    <text evidence="2">The sequence shown here is derived from an EMBL/GenBank/DDBJ whole genome shotgun (WGS) entry which is preliminary data.</text>
</comment>
<evidence type="ECO:0000313" key="2">
    <source>
        <dbReference type="EMBL" id="GAA1864784.1"/>
    </source>
</evidence>
<protein>
    <submittedName>
        <fullName evidence="2">Uncharacterized protein</fullName>
    </submittedName>
</protein>
<reference evidence="2 3" key="1">
    <citation type="journal article" date="2019" name="Int. J. Syst. Evol. Microbiol.">
        <title>The Global Catalogue of Microorganisms (GCM) 10K type strain sequencing project: providing services to taxonomists for standard genome sequencing and annotation.</title>
        <authorList>
            <consortium name="The Broad Institute Genomics Platform"/>
            <consortium name="The Broad Institute Genome Sequencing Center for Infectious Disease"/>
            <person name="Wu L."/>
            <person name="Ma J."/>
        </authorList>
    </citation>
    <scope>NUCLEOTIDE SEQUENCE [LARGE SCALE GENOMIC DNA]</scope>
    <source>
        <strain evidence="2 3">JCM 16009</strain>
    </source>
</reference>
<dbReference type="Proteomes" id="UP001500449">
    <property type="component" value="Unassembled WGS sequence"/>
</dbReference>
<accession>A0ABN2NE50</accession>
<dbReference type="RefSeq" id="WP_344422198.1">
    <property type="nucleotide sequence ID" value="NZ_BAAAQK010000019.1"/>
</dbReference>
<sequence>MIPGPIDQSPRRLREPYDVPDDMRQPFGIESDDAWRTRIHADNRSAIMEQLDSIPLGEYDRRIIEWLAGWDVPTIAVVASLLRRAWWAGHGSVCDTHHPGRSR</sequence>
<organism evidence="2 3">
    <name type="scientific">Pseudonocardia ailaonensis</name>
    <dbReference type="NCBI Taxonomy" id="367279"/>
    <lineage>
        <taxon>Bacteria</taxon>
        <taxon>Bacillati</taxon>
        <taxon>Actinomycetota</taxon>
        <taxon>Actinomycetes</taxon>
        <taxon>Pseudonocardiales</taxon>
        <taxon>Pseudonocardiaceae</taxon>
        <taxon>Pseudonocardia</taxon>
    </lineage>
</organism>
<evidence type="ECO:0000256" key="1">
    <source>
        <dbReference type="SAM" id="MobiDB-lite"/>
    </source>
</evidence>
<proteinExistence type="predicted"/>
<gene>
    <name evidence="2" type="ORF">GCM10009836_51390</name>
</gene>